<proteinExistence type="predicted"/>
<dbReference type="EMBL" id="JBHLUX010000094">
    <property type="protein sequence ID" value="MFC0473468.1"/>
    <property type="molecule type" value="Genomic_DNA"/>
</dbReference>
<dbReference type="Proteomes" id="UP001589838">
    <property type="component" value="Unassembled WGS sequence"/>
</dbReference>
<evidence type="ECO:0000313" key="3">
    <source>
        <dbReference type="EMBL" id="MFC0473468.1"/>
    </source>
</evidence>
<feature type="compositionally biased region" description="Low complexity" evidence="1">
    <location>
        <begin position="37"/>
        <end position="54"/>
    </location>
</feature>
<evidence type="ECO:0000256" key="2">
    <source>
        <dbReference type="SAM" id="Phobius"/>
    </source>
</evidence>
<keyword evidence="2" id="KW-0812">Transmembrane</keyword>
<dbReference type="RefSeq" id="WP_335961939.1">
    <property type="nucleotide sequence ID" value="NZ_JAXBLX010000022.1"/>
</dbReference>
<gene>
    <name evidence="3" type="ORF">ACFFHM_23900</name>
</gene>
<keyword evidence="4" id="KW-1185">Reference proteome</keyword>
<sequence>MPLENLFEFIAQNFIFVAVIVGGIISMLGRLAGGGQQQEQRGRQNQRPNQQPNQQREEKVDWRDIFRQEEIEPEREVKRQSHSPQVESAPATITVEDDQLKRQQEIQDRYDELRQKRENATRKGREIRDEMQSSNKNHEQLDLHLNQLSNKEAMKAVVWSEVLGPPRARQPHKTFIRKR</sequence>
<protein>
    <submittedName>
        <fullName evidence="3">Uncharacterized protein</fullName>
    </submittedName>
</protein>
<feature type="region of interest" description="Disordered" evidence="1">
    <location>
        <begin position="36"/>
        <end position="93"/>
    </location>
</feature>
<comment type="caution">
    <text evidence="3">The sequence shown here is derived from an EMBL/GenBank/DDBJ whole genome shotgun (WGS) entry which is preliminary data.</text>
</comment>
<accession>A0ABV6KJF7</accession>
<reference evidence="3 4" key="1">
    <citation type="submission" date="2024-09" db="EMBL/GenBank/DDBJ databases">
        <authorList>
            <person name="Sun Q."/>
            <person name="Mori K."/>
        </authorList>
    </citation>
    <scope>NUCLEOTIDE SEQUENCE [LARGE SCALE GENOMIC DNA]</scope>
    <source>
        <strain evidence="3 4">NCAIM B.02610</strain>
    </source>
</reference>
<feature type="transmembrane region" description="Helical" evidence="2">
    <location>
        <begin position="12"/>
        <end position="33"/>
    </location>
</feature>
<organism evidence="3 4">
    <name type="scientific">Halalkalibacter kiskunsagensis</name>
    <dbReference type="NCBI Taxonomy" id="1548599"/>
    <lineage>
        <taxon>Bacteria</taxon>
        <taxon>Bacillati</taxon>
        <taxon>Bacillota</taxon>
        <taxon>Bacilli</taxon>
        <taxon>Bacillales</taxon>
        <taxon>Bacillaceae</taxon>
        <taxon>Halalkalibacter</taxon>
    </lineage>
</organism>
<evidence type="ECO:0000256" key="1">
    <source>
        <dbReference type="SAM" id="MobiDB-lite"/>
    </source>
</evidence>
<keyword evidence="2" id="KW-1133">Transmembrane helix</keyword>
<keyword evidence="2" id="KW-0472">Membrane</keyword>
<feature type="region of interest" description="Disordered" evidence="1">
    <location>
        <begin position="117"/>
        <end position="138"/>
    </location>
</feature>
<evidence type="ECO:0000313" key="4">
    <source>
        <dbReference type="Proteomes" id="UP001589838"/>
    </source>
</evidence>
<feature type="compositionally biased region" description="Basic and acidic residues" evidence="1">
    <location>
        <begin position="55"/>
        <end position="79"/>
    </location>
</feature>
<name>A0ABV6KJF7_9BACI</name>